<organism evidence="1 2">
    <name type="scientific">Daphnia magna</name>
    <dbReference type="NCBI Taxonomy" id="35525"/>
    <lineage>
        <taxon>Eukaryota</taxon>
        <taxon>Metazoa</taxon>
        <taxon>Ecdysozoa</taxon>
        <taxon>Arthropoda</taxon>
        <taxon>Crustacea</taxon>
        <taxon>Branchiopoda</taxon>
        <taxon>Diplostraca</taxon>
        <taxon>Cladocera</taxon>
        <taxon>Anomopoda</taxon>
        <taxon>Daphniidae</taxon>
        <taxon>Daphnia</taxon>
    </lineage>
</organism>
<evidence type="ECO:0000313" key="1">
    <source>
        <dbReference type="EMBL" id="KAK4030901.1"/>
    </source>
</evidence>
<reference evidence="1 2" key="1">
    <citation type="journal article" date="2023" name="Nucleic Acids Res.">
        <title>The hologenome of Daphnia magna reveals possible DNA methylation and microbiome-mediated evolution of the host genome.</title>
        <authorList>
            <person name="Chaturvedi A."/>
            <person name="Li X."/>
            <person name="Dhandapani V."/>
            <person name="Marshall H."/>
            <person name="Kissane S."/>
            <person name="Cuenca-Cambronero M."/>
            <person name="Asole G."/>
            <person name="Calvet F."/>
            <person name="Ruiz-Romero M."/>
            <person name="Marangio P."/>
            <person name="Guigo R."/>
            <person name="Rago D."/>
            <person name="Mirbahai L."/>
            <person name="Eastwood N."/>
            <person name="Colbourne J.K."/>
            <person name="Zhou J."/>
            <person name="Mallon E."/>
            <person name="Orsini L."/>
        </authorList>
    </citation>
    <scope>NUCLEOTIDE SEQUENCE [LARGE SCALE GENOMIC DNA]</scope>
    <source>
        <strain evidence="1">LRV0_1</strain>
    </source>
</reference>
<accession>A0ABR0B0J7</accession>
<protein>
    <submittedName>
        <fullName evidence="1">Uncharacterized protein</fullName>
    </submittedName>
</protein>
<comment type="caution">
    <text evidence="1">The sequence shown here is derived from an EMBL/GenBank/DDBJ whole genome shotgun (WGS) entry which is preliminary data.</text>
</comment>
<dbReference type="Proteomes" id="UP001234178">
    <property type="component" value="Unassembled WGS sequence"/>
</dbReference>
<dbReference type="EMBL" id="JAOYFB010000039">
    <property type="protein sequence ID" value="KAK4030901.1"/>
    <property type="molecule type" value="Genomic_DNA"/>
</dbReference>
<sequence>MLRELKRQKNGRWERYDEERIRQLVLKDSEDVNRGDALVVWVRLTSLESGWKGLRKSFEFIYGFLYEFFGLFLNSYI</sequence>
<proteinExistence type="predicted"/>
<keyword evidence="2" id="KW-1185">Reference proteome</keyword>
<gene>
    <name evidence="1" type="ORF">OUZ56_024287</name>
</gene>
<name>A0ABR0B0J7_9CRUS</name>
<evidence type="ECO:0000313" key="2">
    <source>
        <dbReference type="Proteomes" id="UP001234178"/>
    </source>
</evidence>